<dbReference type="InterPro" id="IPR050245">
    <property type="entry name" value="PrsA_foldase"/>
</dbReference>
<dbReference type="InterPro" id="IPR046357">
    <property type="entry name" value="PPIase_dom_sf"/>
</dbReference>
<evidence type="ECO:0000256" key="5">
    <source>
        <dbReference type="ARBA" id="ARBA00023235"/>
    </source>
</evidence>
<evidence type="ECO:0000256" key="2">
    <source>
        <dbReference type="ARBA" id="ARBA00007656"/>
    </source>
</evidence>
<protein>
    <recommendedName>
        <fullName evidence="3">peptidylprolyl isomerase</fullName>
        <ecNumber evidence="3">5.2.1.8</ecNumber>
    </recommendedName>
</protein>
<comment type="caution">
    <text evidence="8">The sequence shown here is derived from an EMBL/GenBank/DDBJ whole genome shotgun (WGS) entry which is preliminary data.</text>
</comment>
<comment type="similarity">
    <text evidence="2">Belongs to the PpiC/parvulin rotamase family.</text>
</comment>
<evidence type="ECO:0000313" key="8">
    <source>
        <dbReference type="EMBL" id="PXX81285.1"/>
    </source>
</evidence>
<evidence type="ECO:0000256" key="1">
    <source>
        <dbReference type="ARBA" id="ARBA00000971"/>
    </source>
</evidence>
<keyword evidence="5 6" id="KW-0413">Isomerase</keyword>
<reference evidence="8 9" key="1">
    <citation type="submission" date="2018-05" db="EMBL/GenBank/DDBJ databases">
        <title>Genomic Encyclopedia of Type Strains, Phase IV (KMG-IV): sequencing the most valuable type-strain genomes for metagenomic binning, comparative biology and taxonomic classification.</title>
        <authorList>
            <person name="Goeker M."/>
        </authorList>
    </citation>
    <scope>NUCLEOTIDE SEQUENCE [LARGE SCALE GENOMIC DNA]</scope>
    <source>
        <strain evidence="8 9">DSM 29661</strain>
    </source>
</reference>
<gene>
    <name evidence="8" type="ORF">DFR34_102124</name>
</gene>
<dbReference type="SUPFAM" id="SSF54534">
    <property type="entry name" value="FKBP-like"/>
    <property type="match status" value="1"/>
</dbReference>
<feature type="domain" description="PpiC" evidence="7">
    <location>
        <begin position="92"/>
        <end position="192"/>
    </location>
</feature>
<dbReference type="AlphaFoldDB" id="A0A318L006"/>
<dbReference type="OrthoDB" id="9769613at2"/>
<dbReference type="Pfam" id="PF00639">
    <property type="entry name" value="Rotamase"/>
    <property type="match status" value="1"/>
</dbReference>
<dbReference type="Gene3D" id="3.10.50.40">
    <property type="match status" value="1"/>
</dbReference>
<dbReference type="PANTHER" id="PTHR47245">
    <property type="entry name" value="PEPTIDYLPROLYL ISOMERASE"/>
    <property type="match status" value="1"/>
</dbReference>
<evidence type="ECO:0000313" key="9">
    <source>
        <dbReference type="Proteomes" id="UP000247555"/>
    </source>
</evidence>
<keyword evidence="9" id="KW-1185">Reference proteome</keyword>
<dbReference type="PANTHER" id="PTHR47245:SF2">
    <property type="entry name" value="PEPTIDYL-PROLYL CIS-TRANS ISOMERASE HP_0175-RELATED"/>
    <property type="match status" value="1"/>
</dbReference>
<comment type="catalytic activity">
    <reaction evidence="1">
        <text>[protein]-peptidylproline (omega=180) = [protein]-peptidylproline (omega=0)</text>
        <dbReference type="Rhea" id="RHEA:16237"/>
        <dbReference type="Rhea" id="RHEA-COMP:10747"/>
        <dbReference type="Rhea" id="RHEA-COMP:10748"/>
        <dbReference type="ChEBI" id="CHEBI:83833"/>
        <dbReference type="ChEBI" id="CHEBI:83834"/>
        <dbReference type="EC" id="5.2.1.8"/>
    </reaction>
</comment>
<name>A0A318L006_9NEIS</name>
<evidence type="ECO:0000256" key="4">
    <source>
        <dbReference type="ARBA" id="ARBA00023110"/>
    </source>
</evidence>
<dbReference type="RefSeq" id="WP_110389596.1">
    <property type="nucleotide sequence ID" value="NZ_QJKI01000002.1"/>
</dbReference>
<evidence type="ECO:0000256" key="6">
    <source>
        <dbReference type="PROSITE-ProRule" id="PRU00278"/>
    </source>
</evidence>
<dbReference type="Proteomes" id="UP000247555">
    <property type="component" value="Unassembled WGS sequence"/>
</dbReference>
<dbReference type="InterPro" id="IPR000297">
    <property type="entry name" value="PPIase_PpiC"/>
</dbReference>
<evidence type="ECO:0000259" key="7">
    <source>
        <dbReference type="PROSITE" id="PS50198"/>
    </source>
</evidence>
<proteinExistence type="inferred from homology"/>
<organism evidence="8 9">
    <name type="scientific">Rivihabitans pingtungensis</name>
    <dbReference type="NCBI Taxonomy" id="1054498"/>
    <lineage>
        <taxon>Bacteria</taxon>
        <taxon>Pseudomonadati</taxon>
        <taxon>Pseudomonadota</taxon>
        <taxon>Betaproteobacteria</taxon>
        <taxon>Neisseriales</taxon>
        <taxon>Aquaspirillaceae</taxon>
        <taxon>Rivihabitans</taxon>
    </lineage>
</organism>
<dbReference type="GO" id="GO:0003755">
    <property type="term" value="F:peptidyl-prolyl cis-trans isomerase activity"/>
    <property type="evidence" value="ECO:0007669"/>
    <property type="project" value="UniProtKB-KW"/>
</dbReference>
<dbReference type="SUPFAM" id="SSF109998">
    <property type="entry name" value="Triger factor/SurA peptide-binding domain-like"/>
    <property type="match status" value="1"/>
</dbReference>
<dbReference type="InterPro" id="IPR027304">
    <property type="entry name" value="Trigger_fact/SurA_dom_sf"/>
</dbReference>
<evidence type="ECO:0000256" key="3">
    <source>
        <dbReference type="ARBA" id="ARBA00013194"/>
    </source>
</evidence>
<dbReference type="EC" id="5.2.1.8" evidence="3"/>
<accession>A0A318L006</accession>
<dbReference type="InterPro" id="IPR023058">
    <property type="entry name" value="PPIase_PpiC_CS"/>
</dbReference>
<dbReference type="PROSITE" id="PS50198">
    <property type="entry name" value="PPIC_PPIASE_2"/>
    <property type="match status" value="1"/>
</dbReference>
<dbReference type="EMBL" id="QJKI01000002">
    <property type="protein sequence ID" value="PXX81285.1"/>
    <property type="molecule type" value="Genomic_DNA"/>
</dbReference>
<sequence>MAITVNGVEISDAMIEYELPRHVEAANPLQHATHELVLRQLLLQEAARLGLEGQDDDERINQAIQVSIPAPLVSEADCQAWYDSHPEAFATGESVAARHILFQPLDNTPLSLLRAKAEGVLAEIQANPARFAELAQEHSTCPSRMEGGELGMLARGQTVPEFDAMIFTLAPGQIAPELVETQFGLHIIQVTERSDGQTLPFEEVRDMLGQHLMAQAHGQALHQFLHVLVEQADIQGVDMTGALEPLRA</sequence>
<dbReference type="PROSITE" id="PS01096">
    <property type="entry name" value="PPIC_PPIASE_1"/>
    <property type="match status" value="1"/>
</dbReference>
<keyword evidence="4 6" id="KW-0697">Rotamase</keyword>